<feature type="domain" description="ABC3 transporter permease C-terminal" evidence="7">
    <location>
        <begin position="248"/>
        <end position="359"/>
    </location>
</feature>
<feature type="transmembrane region" description="Helical" evidence="6">
    <location>
        <begin position="461"/>
        <end position="483"/>
    </location>
</feature>
<dbReference type="GO" id="GO:0005886">
    <property type="term" value="C:plasma membrane"/>
    <property type="evidence" value="ECO:0007669"/>
    <property type="project" value="UniProtKB-SubCell"/>
</dbReference>
<accession>A0A839Z4H0</accession>
<evidence type="ECO:0000313" key="10">
    <source>
        <dbReference type="Proteomes" id="UP000578569"/>
    </source>
</evidence>
<keyword evidence="4 6" id="KW-1133">Transmembrane helix</keyword>
<feature type="transmembrane region" description="Helical" evidence="6">
    <location>
        <begin position="245"/>
        <end position="270"/>
    </location>
</feature>
<feature type="transmembrane region" description="Helical" evidence="6">
    <location>
        <begin position="747"/>
        <end position="777"/>
    </location>
</feature>
<sequence length="822" mass="85780">MTVWKLAKCDLRGGLGGLGLLWLCLTLAVAGLAAVLSLVSAMDRAIEDNARALLGGDLELSIAAREAGPDELAAIRALGPVTHVIETRAMLNAGKKGTSLVELKGVDEAYPLAGTLELDGRRPRGQEIAVDRDLAARLSLEVGDRVKLGLGEFTISALILDMANGGGFFFAPPVLIDPDGLAASRLVRPGSIVEHEYRILLAAEADPEAVGQRFTERFEDAGWDFTTRDGAAGGTQRFVSRTGDLLLLVALSALGIGSLGIASAASAFAATRRRTVAQLKLVGGTRRAIGAMLSIELGIVVVAALLVGLALGALAPPIVGSIIGERLPIAPHPGPHLDALSLAAITGILVTVAAAWSPLAGALDVRPAALLRGSVEDGAGERRWLVPLIAGAAAIGVALFASSNRELAALAIGGLFLLALIFGAMGWAIRLLARRLRHRGGPVQRLGVAALDRPGNATVRLTVALGLGLSLLLLIAATGQSLLNQIDENIAETAPDYFLIDLPRESEADYRALVDRVLPGAGVAIVPSLRGAVTAVKGQAVAEMEEIPDGAWILRGDRGLTFLSELPASNRITRGQWWSRDYDGPPLLSIDADAAEALDLAIGDTMTVSILGRPLTAEIASFREIDWRSYGFNFALIFSPGSLDDAPYTLMSTVSAPPGTDLVAFEREVVEAFPQVSAIKVADIVSEFRAILLSLDAAVRIAIALAIAMGVIVLAGSVVATRAQRARDIVLLRLVGGQRRQLIGTQLVEFSILAALSALGAAGAGLLAAWLLCAYWFEIAFAPQWESILAIPAGAILLAIVAALLAAWPALAARPAEALRAR</sequence>
<feature type="domain" description="ABC3 transporter permease C-terminal" evidence="7">
    <location>
        <begin position="701"/>
        <end position="811"/>
    </location>
</feature>
<feature type="transmembrane region" description="Helical" evidence="6">
    <location>
        <begin position="339"/>
        <end position="363"/>
    </location>
</feature>
<feature type="transmembrane region" description="Helical" evidence="6">
    <location>
        <begin position="384"/>
        <end position="401"/>
    </location>
</feature>
<keyword evidence="10" id="KW-1185">Reference proteome</keyword>
<evidence type="ECO:0000256" key="2">
    <source>
        <dbReference type="ARBA" id="ARBA00022475"/>
    </source>
</evidence>
<feature type="transmembrane region" description="Helical" evidence="6">
    <location>
        <begin position="291"/>
        <end position="319"/>
    </location>
</feature>
<evidence type="ECO:0000256" key="3">
    <source>
        <dbReference type="ARBA" id="ARBA00022692"/>
    </source>
</evidence>
<evidence type="ECO:0000256" key="6">
    <source>
        <dbReference type="SAM" id="Phobius"/>
    </source>
</evidence>
<keyword evidence="2" id="KW-1003">Cell membrane</keyword>
<feature type="transmembrane region" description="Helical" evidence="6">
    <location>
        <begin position="407"/>
        <end position="429"/>
    </location>
</feature>
<dbReference type="AlphaFoldDB" id="A0A839Z4H0"/>
<dbReference type="InterPro" id="IPR025857">
    <property type="entry name" value="MacB_PCD"/>
</dbReference>
<dbReference type="EMBL" id="JACICF010000002">
    <property type="protein sequence ID" value="MBB3764997.1"/>
    <property type="molecule type" value="Genomic_DNA"/>
</dbReference>
<dbReference type="RefSeq" id="WP_183934341.1">
    <property type="nucleotide sequence ID" value="NZ_JACICF010000002.1"/>
</dbReference>
<feature type="transmembrane region" description="Helical" evidence="6">
    <location>
        <begin position="789"/>
        <end position="812"/>
    </location>
</feature>
<evidence type="ECO:0000256" key="1">
    <source>
        <dbReference type="ARBA" id="ARBA00004651"/>
    </source>
</evidence>
<organism evidence="9 10">
    <name type="scientific">Sphingomicrobium lutaoense</name>
    <dbReference type="NCBI Taxonomy" id="515949"/>
    <lineage>
        <taxon>Bacteria</taxon>
        <taxon>Pseudomonadati</taxon>
        <taxon>Pseudomonadota</taxon>
        <taxon>Alphaproteobacteria</taxon>
        <taxon>Sphingomonadales</taxon>
        <taxon>Sphingomonadaceae</taxon>
        <taxon>Sphingomicrobium</taxon>
    </lineage>
</organism>
<evidence type="ECO:0000259" key="7">
    <source>
        <dbReference type="Pfam" id="PF02687"/>
    </source>
</evidence>
<keyword evidence="5 6" id="KW-0472">Membrane</keyword>
<evidence type="ECO:0000256" key="5">
    <source>
        <dbReference type="ARBA" id="ARBA00023136"/>
    </source>
</evidence>
<comment type="caution">
    <text evidence="9">The sequence shown here is derived from an EMBL/GenBank/DDBJ whole genome shotgun (WGS) entry which is preliminary data.</text>
</comment>
<feature type="domain" description="MacB-like periplasmic core" evidence="8">
    <location>
        <begin position="23"/>
        <end position="215"/>
    </location>
</feature>
<comment type="subcellular location">
    <subcellularLocation>
        <location evidence="1">Cell membrane</location>
        <topology evidence="1">Multi-pass membrane protein</topology>
    </subcellularLocation>
</comment>
<dbReference type="PANTHER" id="PTHR30287">
    <property type="entry name" value="MEMBRANE COMPONENT OF PREDICTED ABC SUPERFAMILY METABOLITE UPTAKE TRANSPORTER"/>
    <property type="match status" value="1"/>
</dbReference>
<reference evidence="9 10" key="1">
    <citation type="submission" date="2020-08" db="EMBL/GenBank/DDBJ databases">
        <title>Genomic Encyclopedia of Type Strains, Phase IV (KMG-IV): sequencing the most valuable type-strain genomes for metagenomic binning, comparative biology and taxonomic classification.</title>
        <authorList>
            <person name="Goeker M."/>
        </authorList>
    </citation>
    <scope>NUCLEOTIDE SEQUENCE [LARGE SCALE GENOMIC DNA]</scope>
    <source>
        <strain evidence="9 10">DSM 24194</strain>
    </source>
</reference>
<gene>
    <name evidence="9" type="ORF">FHS50_002059</name>
</gene>
<feature type="transmembrane region" description="Helical" evidence="6">
    <location>
        <begin position="697"/>
        <end position="720"/>
    </location>
</feature>
<evidence type="ECO:0000259" key="8">
    <source>
        <dbReference type="Pfam" id="PF12704"/>
    </source>
</evidence>
<dbReference type="InterPro" id="IPR038766">
    <property type="entry name" value="Membrane_comp_ABC_pdt"/>
</dbReference>
<keyword evidence="3 6" id="KW-0812">Transmembrane</keyword>
<dbReference type="Pfam" id="PF12704">
    <property type="entry name" value="MacB_PCD"/>
    <property type="match status" value="1"/>
</dbReference>
<dbReference type="Pfam" id="PF02687">
    <property type="entry name" value="FtsX"/>
    <property type="match status" value="2"/>
</dbReference>
<evidence type="ECO:0000313" key="9">
    <source>
        <dbReference type="EMBL" id="MBB3764997.1"/>
    </source>
</evidence>
<evidence type="ECO:0000256" key="4">
    <source>
        <dbReference type="ARBA" id="ARBA00022989"/>
    </source>
</evidence>
<dbReference type="Proteomes" id="UP000578569">
    <property type="component" value="Unassembled WGS sequence"/>
</dbReference>
<dbReference type="InterPro" id="IPR003838">
    <property type="entry name" value="ABC3_permease_C"/>
</dbReference>
<protein>
    <submittedName>
        <fullName evidence="9">Putative ABC transport system permease protein</fullName>
    </submittedName>
</protein>
<name>A0A839Z4H0_9SPHN</name>
<dbReference type="PANTHER" id="PTHR30287:SF1">
    <property type="entry name" value="INNER MEMBRANE PROTEIN"/>
    <property type="match status" value="1"/>
</dbReference>
<proteinExistence type="predicted"/>